<dbReference type="EMBL" id="CAMXCT030000774">
    <property type="protein sequence ID" value="CAL4770400.1"/>
    <property type="molecule type" value="Genomic_DNA"/>
</dbReference>
<dbReference type="SUPFAM" id="SSF56801">
    <property type="entry name" value="Acetyl-CoA synthetase-like"/>
    <property type="match status" value="1"/>
</dbReference>
<dbReference type="GO" id="GO:0005737">
    <property type="term" value="C:cytoplasm"/>
    <property type="evidence" value="ECO:0007669"/>
    <property type="project" value="TreeGrafter"/>
</dbReference>
<keyword evidence="1" id="KW-0472">Membrane</keyword>
<dbReference type="GO" id="GO:0043041">
    <property type="term" value="P:amino acid activation for nonribosomal peptide biosynthetic process"/>
    <property type="evidence" value="ECO:0007669"/>
    <property type="project" value="TreeGrafter"/>
</dbReference>
<reference evidence="2" key="1">
    <citation type="submission" date="2022-10" db="EMBL/GenBank/DDBJ databases">
        <authorList>
            <person name="Chen Y."/>
            <person name="Dougan E. K."/>
            <person name="Chan C."/>
            <person name="Rhodes N."/>
            <person name="Thang M."/>
        </authorList>
    </citation>
    <scope>NUCLEOTIDE SEQUENCE</scope>
</reference>
<evidence type="ECO:0000256" key="1">
    <source>
        <dbReference type="SAM" id="Phobius"/>
    </source>
</evidence>
<proteinExistence type="predicted"/>
<dbReference type="EMBL" id="CAMXCT010000774">
    <property type="protein sequence ID" value="CAI3983088.1"/>
    <property type="molecule type" value="Genomic_DNA"/>
</dbReference>
<keyword evidence="1" id="KW-1133">Transmembrane helix</keyword>
<dbReference type="PANTHER" id="PTHR45527:SF1">
    <property type="entry name" value="FATTY ACID SYNTHASE"/>
    <property type="match status" value="1"/>
</dbReference>
<dbReference type="GO" id="GO:0031177">
    <property type="term" value="F:phosphopantetheine binding"/>
    <property type="evidence" value="ECO:0007669"/>
    <property type="project" value="TreeGrafter"/>
</dbReference>
<organism evidence="2">
    <name type="scientific">Cladocopium goreaui</name>
    <dbReference type="NCBI Taxonomy" id="2562237"/>
    <lineage>
        <taxon>Eukaryota</taxon>
        <taxon>Sar</taxon>
        <taxon>Alveolata</taxon>
        <taxon>Dinophyceae</taxon>
        <taxon>Suessiales</taxon>
        <taxon>Symbiodiniaceae</taxon>
        <taxon>Cladocopium</taxon>
    </lineage>
</organism>
<sequence>MFCLLFDVLGRQASAPRYWLSFAGDAARGEAASSGTVFQPLGESVQYVVVDEDGLVVKQGSGELCLSGPMVTPGYWPPDTTDTAGWMTDTAGRRFFRTSDVVELMPEGGFIYKGRKDRSTKIQGQWVDLDALEQRVQDLDGIKEACVIESDGCIHSFLVPDCYRAADLLRCMENLRHVRQMMPWQSCVKMLPKLPRNENGKTDLRTLKTQLADEARPADAVADALRLSLTCRQHGTLAIFAFLVALCGEMLIVRVFRGRQREKVRWLGPLSMAYAWLALAHFSEIKNSILEKAPFSRMVFLLLLHLLPAPAALHLRRALAVLGLWLANSGRKMMAWPLVFWFGIGTSLHYECVSTFRRGLLAGVMRQLHGSTDWLDEVLRFLSKRKVFGSRRWYSWKAAMPVTRSTATQWEEYPKNEAELLAHDRWIAGTLDGWKESTKLRAQEAKAEQSEMLESPDASIPVKFSRSAIDWALQTFTAPTDSGNASGDASGGVDAVRMLELLQQAMPGVDLDAPLSGLDSLRVSFLTSTLRSHGIDLRADVVRQASSLRALATSSVTSAPCGAVTSSPATTFSEMEYAIWYTPGQHQAMGPWLCRGPRDVNMESMKRAVALLQERHPALRVQPKDPIAIRSFVLSCGALHAALARASTSSTLRGLGEALRRAWPRVTVPGARTIKEIDTAKTPFSVMDVYALAYSVDTPMLNPSPHPCLLGNASAVRIVALHRNPEVNGSAAIRWSWVPQLASWVAVREVSGVGSLNFGWLLLAGRGRSQVRAILDRDGSGSVELVDENGEPDSHDMFAPIHEAVHGVLAGSRFAVERNCKEYLRKLAYFLPITAKRGSLKKNEEKTFGYAKARAVFRGGGPFILEDSPDLAIRALTRLGYLDQFNTDVPEAMFLFLNSAENKGSLRKFGWLPGPGDNHVDVDRNLRAMKLYAKQHQLPVMRTLNGLAWSILRKSNAKDPTMRSVGQNELEKLLQNRTMRPPFEVALLRLTLPVEGVWECQGGHVSILRDGEDLVYVDAHRWVSAKLLPPEDSARMQNFLLRGRLQRGGEVLLRFPTSSEVQVAFRLGPQEAFRTFTANRLPQEKDHLSNFSFVLIQCYHSFGDGFCFSPIASDLFRIYNALDHGDGDPEIHAFVYSNRDGVADAMKVLQKRLEETLMMGSDPSRHSLRGNLWSAWFNGSSHALNVQGDTLAVLKAVAQKYLIPVNYLLLAIVIAANARASRIDAVEMTLYVPMRDGPESSMVGLFADWRDIRVPTPEVDCTLLGVLWEVSDILRLRKWRVFNALRKADRTVVNFDLRDGREHHGFRQVPESFWRMERAKAPKSNWNHWEWLHQPLQIDLVEEHSDRWCIHVRVSYEKYTTAWRRKFIQAIQDATYDIVFQPWLSVHKAFPDANQ</sequence>
<accession>A0A9P1FNZ5</accession>
<dbReference type="EMBL" id="CAMXCT020000774">
    <property type="protein sequence ID" value="CAL1136463.1"/>
    <property type="molecule type" value="Genomic_DNA"/>
</dbReference>
<evidence type="ECO:0000313" key="3">
    <source>
        <dbReference type="EMBL" id="CAL1136463.1"/>
    </source>
</evidence>
<gene>
    <name evidence="2" type="ORF">C1SCF055_LOCUS10734</name>
</gene>
<protein>
    <submittedName>
        <fullName evidence="4">Surfactin synthase subunit 3</fullName>
    </submittedName>
</protein>
<feature type="transmembrane region" description="Helical" evidence="1">
    <location>
        <begin position="264"/>
        <end position="283"/>
    </location>
</feature>
<dbReference type="InterPro" id="IPR045851">
    <property type="entry name" value="AMP-bd_C_sf"/>
</dbReference>
<reference evidence="3" key="2">
    <citation type="submission" date="2024-04" db="EMBL/GenBank/DDBJ databases">
        <authorList>
            <person name="Chen Y."/>
            <person name="Shah S."/>
            <person name="Dougan E. K."/>
            <person name="Thang M."/>
            <person name="Chan C."/>
        </authorList>
    </citation>
    <scope>NUCLEOTIDE SEQUENCE [LARGE SCALE GENOMIC DNA]</scope>
</reference>
<evidence type="ECO:0000313" key="4">
    <source>
        <dbReference type="EMBL" id="CAL4770400.1"/>
    </source>
</evidence>
<dbReference type="Gene3D" id="3.30.300.30">
    <property type="match status" value="1"/>
</dbReference>
<evidence type="ECO:0000313" key="2">
    <source>
        <dbReference type="EMBL" id="CAI3983088.1"/>
    </source>
</evidence>
<feature type="transmembrane region" description="Helical" evidence="1">
    <location>
        <begin position="333"/>
        <end position="350"/>
    </location>
</feature>
<keyword evidence="5" id="KW-1185">Reference proteome</keyword>
<dbReference type="PANTHER" id="PTHR45527">
    <property type="entry name" value="NONRIBOSOMAL PEPTIDE SYNTHETASE"/>
    <property type="match status" value="1"/>
</dbReference>
<keyword evidence="1" id="KW-0812">Transmembrane</keyword>
<dbReference type="InterPro" id="IPR042099">
    <property type="entry name" value="ANL_N_sf"/>
</dbReference>
<comment type="caution">
    <text evidence="2">The sequence shown here is derived from an EMBL/GenBank/DDBJ whole genome shotgun (WGS) entry which is preliminary data.</text>
</comment>
<dbReference type="GO" id="GO:0044550">
    <property type="term" value="P:secondary metabolite biosynthetic process"/>
    <property type="evidence" value="ECO:0007669"/>
    <property type="project" value="TreeGrafter"/>
</dbReference>
<dbReference type="OrthoDB" id="430157at2759"/>
<name>A0A9P1FNZ5_9DINO</name>
<dbReference type="Gene3D" id="3.40.50.12780">
    <property type="entry name" value="N-terminal domain of ligase-like"/>
    <property type="match status" value="1"/>
</dbReference>
<evidence type="ECO:0000313" key="5">
    <source>
        <dbReference type="Proteomes" id="UP001152797"/>
    </source>
</evidence>
<dbReference type="Proteomes" id="UP001152797">
    <property type="component" value="Unassembled WGS sequence"/>
</dbReference>
<feature type="transmembrane region" description="Helical" evidence="1">
    <location>
        <begin position="235"/>
        <end position="252"/>
    </location>
</feature>
<feature type="transmembrane region" description="Helical" evidence="1">
    <location>
        <begin position="295"/>
        <end position="313"/>
    </location>
</feature>